<dbReference type="EC" id="5.1.3.3" evidence="5"/>
<dbReference type="InterPro" id="IPR015443">
    <property type="entry name" value="Aldose_1-epimerase"/>
</dbReference>
<dbReference type="InterPro" id="IPR014718">
    <property type="entry name" value="GH-type_carb-bd"/>
</dbReference>
<evidence type="ECO:0000256" key="1">
    <source>
        <dbReference type="ARBA" id="ARBA00005028"/>
    </source>
</evidence>
<evidence type="ECO:0000256" key="3">
    <source>
        <dbReference type="ARBA" id="ARBA00023235"/>
    </source>
</evidence>
<feature type="active site" description="Proton acceptor" evidence="6">
    <location>
        <position position="300"/>
    </location>
</feature>
<name>A0A6P1SZC5_9RHOB</name>
<reference evidence="9 10" key="1">
    <citation type="submission" date="2019-12" db="EMBL/GenBank/DDBJ databases">
        <title>Complete genome sequence of Algicella marina strain 9Alg 56(T) isolated from the red alga Tichocarpus crinitus.</title>
        <authorList>
            <person name="Kim S.-G."/>
            <person name="Nedashkovskaya O.I."/>
        </authorList>
    </citation>
    <scope>NUCLEOTIDE SEQUENCE [LARGE SCALE GENOMIC DNA]</scope>
    <source>
        <strain evidence="9 10">9Alg 56</strain>
    </source>
</reference>
<dbReference type="RefSeq" id="WP_161861535.1">
    <property type="nucleotide sequence ID" value="NZ_CP046620.1"/>
</dbReference>
<keyword evidence="10" id="KW-1185">Reference proteome</keyword>
<comment type="catalytic activity">
    <reaction evidence="5">
        <text>alpha-D-glucose = beta-D-glucose</text>
        <dbReference type="Rhea" id="RHEA:10264"/>
        <dbReference type="ChEBI" id="CHEBI:15903"/>
        <dbReference type="ChEBI" id="CHEBI:17925"/>
        <dbReference type="EC" id="5.1.3.3"/>
    </reaction>
</comment>
<dbReference type="InterPro" id="IPR047215">
    <property type="entry name" value="Galactose_mutarotase-like"/>
</dbReference>
<dbReference type="AlphaFoldDB" id="A0A6P1SZC5"/>
<dbReference type="PANTHER" id="PTHR10091">
    <property type="entry name" value="ALDOSE-1-EPIMERASE"/>
    <property type="match status" value="1"/>
</dbReference>
<organism evidence="9 10">
    <name type="scientific">Algicella marina</name>
    <dbReference type="NCBI Taxonomy" id="2683284"/>
    <lineage>
        <taxon>Bacteria</taxon>
        <taxon>Pseudomonadati</taxon>
        <taxon>Pseudomonadota</taxon>
        <taxon>Alphaproteobacteria</taxon>
        <taxon>Rhodobacterales</taxon>
        <taxon>Paracoccaceae</taxon>
        <taxon>Algicella</taxon>
    </lineage>
</organism>
<evidence type="ECO:0000256" key="7">
    <source>
        <dbReference type="PIRSR" id="PIRSR005096-2"/>
    </source>
</evidence>
<dbReference type="SUPFAM" id="SSF74650">
    <property type="entry name" value="Galactose mutarotase-like"/>
    <property type="match status" value="1"/>
</dbReference>
<proteinExistence type="inferred from homology"/>
<dbReference type="KEGG" id="amaq:GO499_07045"/>
<feature type="binding site" evidence="7">
    <location>
        <position position="233"/>
    </location>
    <ligand>
        <name>beta-D-galactose</name>
        <dbReference type="ChEBI" id="CHEBI:27667"/>
    </ligand>
</feature>
<protein>
    <recommendedName>
        <fullName evidence="5">Aldose 1-epimerase</fullName>
        <ecNumber evidence="5">5.1.3.3</ecNumber>
    </recommendedName>
</protein>
<evidence type="ECO:0000313" key="10">
    <source>
        <dbReference type="Proteomes" id="UP000464495"/>
    </source>
</evidence>
<sequence>MPAVIGQFDGQDVREAVLESAEARVSILNYGCVIRDWRVEAFGRAVPCVLGFSEFAPYPVHSKSFGIIAGRVANRIGGASFELGGQRYDLKANEGANILHGGPKGLGSVVWDMEMSGPNTVILRYVSPDGEMGFPGRVEFEVVFRLLGLELVCEMRGVPDRPTPINLAQHNYYNLNGGGDVLGHVLEIAADLYTPVDEALIPTGELLPVGGTHLDFRTPVLIGERDLQRQGIDHNLVLASGDARKLDEPVASLWSEDTGLELQLFSDQPGLQLFNAPTMEIPVPGHDGASYGAFGGVCLEPQGFPDAVNRPEFPDVVATPEKPYFQRLGMRIAPV</sequence>
<dbReference type="InterPro" id="IPR008183">
    <property type="entry name" value="Aldose_1/G6P_1-epimerase"/>
</dbReference>
<gene>
    <name evidence="9" type="ORF">GO499_07045</name>
</gene>
<evidence type="ECO:0000256" key="8">
    <source>
        <dbReference type="PIRSR" id="PIRSR005096-3"/>
    </source>
</evidence>
<dbReference type="PANTHER" id="PTHR10091:SF49">
    <property type="entry name" value="ALDOSE 1-EPIMERASE"/>
    <property type="match status" value="1"/>
</dbReference>
<feature type="binding site" evidence="8">
    <location>
        <begin position="74"/>
        <end position="75"/>
    </location>
    <ligand>
        <name>beta-D-galactose</name>
        <dbReference type="ChEBI" id="CHEBI:27667"/>
    </ligand>
</feature>
<feature type="active site" description="Proton donor" evidence="6">
    <location>
        <position position="170"/>
    </location>
</feature>
<accession>A0A6P1SZC5</accession>
<dbReference type="Proteomes" id="UP000464495">
    <property type="component" value="Chromosome"/>
</dbReference>
<dbReference type="GO" id="GO:0033499">
    <property type="term" value="P:galactose catabolic process via UDP-galactose, Leloir pathway"/>
    <property type="evidence" value="ECO:0007669"/>
    <property type="project" value="TreeGrafter"/>
</dbReference>
<evidence type="ECO:0000256" key="6">
    <source>
        <dbReference type="PIRSR" id="PIRSR005096-1"/>
    </source>
</evidence>
<dbReference type="GO" id="GO:0004034">
    <property type="term" value="F:aldose 1-epimerase activity"/>
    <property type="evidence" value="ECO:0007669"/>
    <property type="project" value="UniProtKB-EC"/>
</dbReference>
<feature type="binding site" evidence="8">
    <location>
        <begin position="170"/>
        <end position="172"/>
    </location>
    <ligand>
        <name>beta-D-galactose</name>
        <dbReference type="ChEBI" id="CHEBI:27667"/>
    </ligand>
</feature>
<comment type="similarity">
    <text evidence="2 5">Belongs to the aldose epimerase family.</text>
</comment>
<evidence type="ECO:0000256" key="2">
    <source>
        <dbReference type="ARBA" id="ARBA00006206"/>
    </source>
</evidence>
<evidence type="ECO:0000256" key="5">
    <source>
        <dbReference type="PIRNR" id="PIRNR005096"/>
    </source>
</evidence>
<dbReference type="UniPathway" id="UPA00242"/>
<dbReference type="InterPro" id="IPR011013">
    <property type="entry name" value="Gal_mutarotase_sf_dom"/>
</dbReference>
<dbReference type="Gene3D" id="2.70.98.10">
    <property type="match status" value="1"/>
</dbReference>
<dbReference type="EMBL" id="CP046620">
    <property type="protein sequence ID" value="QHQ34970.1"/>
    <property type="molecule type" value="Genomic_DNA"/>
</dbReference>
<dbReference type="GO" id="GO:0030246">
    <property type="term" value="F:carbohydrate binding"/>
    <property type="evidence" value="ECO:0007669"/>
    <property type="project" value="InterPro"/>
</dbReference>
<evidence type="ECO:0000256" key="4">
    <source>
        <dbReference type="ARBA" id="ARBA00023277"/>
    </source>
</evidence>
<dbReference type="PIRSF" id="PIRSF005096">
    <property type="entry name" value="GALM"/>
    <property type="match status" value="1"/>
</dbReference>
<dbReference type="GO" id="GO:0006006">
    <property type="term" value="P:glucose metabolic process"/>
    <property type="evidence" value="ECO:0007669"/>
    <property type="project" value="TreeGrafter"/>
</dbReference>
<keyword evidence="3 5" id="KW-0413">Isomerase</keyword>
<evidence type="ECO:0000313" key="9">
    <source>
        <dbReference type="EMBL" id="QHQ34970.1"/>
    </source>
</evidence>
<dbReference type="Pfam" id="PF01263">
    <property type="entry name" value="Aldose_epim"/>
    <property type="match status" value="1"/>
</dbReference>
<keyword evidence="4 5" id="KW-0119">Carbohydrate metabolism</keyword>
<comment type="pathway">
    <text evidence="1 5">Carbohydrate metabolism; hexose metabolism.</text>
</comment>
<dbReference type="CDD" id="cd09019">
    <property type="entry name" value="galactose_mutarotase_like"/>
    <property type="match status" value="1"/>
</dbReference>